<sequence>MELDITDRRWQDARDALDAAAERFSRMLLACRAPDRPAIGDWSVAQTAAHVATVARLNAGLIGGDLSPLDAPDLDRGWQEAGLGGFARLNALTLDHFPERALDVVSNTLLEEVDLLLTRAKSVDPRELRPWLGSARLPAAAHVAHQLNEILIHGLDIARALDVPWPISAHEAALTFDLFLMPMLGGQSGRLLQGGGDPGRVTLEFRSKHTTPVVLTSENGRLRVEPADGRRIDARVTFDPATMMLTIFRRTRLARAVVTGKVFAFGRRPWAAVGYLRGMRSP</sequence>
<dbReference type="SUPFAM" id="SSF109854">
    <property type="entry name" value="DinB/YfiT-like putative metalloenzymes"/>
    <property type="match status" value="1"/>
</dbReference>
<accession>A0A3N1GXA7</accession>
<organism evidence="2 3">
    <name type="scientific">Saccharothrix texasensis</name>
    <dbReference type="NCBI Taxonomy" id="103734"/>
    <lineage>
        <taxon>Bacteria</taxon>
        <taxon>Bacillati</taxon>
        <taxon>Actinomycetota</taxon>
        <taxon>Actinomycetes</taxon>
        <taxon>Pseudonocardiales</taxon>
        <taxon>Pseudonocardiaceae</taxon>
        <taxon>Saccharothrix</taxon>
    </lineage>
</organism>
<reference evidence="2 3" key="1">
    <citation type="submission" date="2018-11" db="EMBL/GenBank/DDBJ databases">
        <title>Sequencing the genomes of 1000 actinobacteria strains.</title>
        <authorList>
            <person name="Klenk H.-P."/>
        </authorList>
    </citation>
    <scope>NUCLEOTIDE SEQUENCE [LARGE SCALE GENOMIC DNA]</scope>
    <source>
        <strain evidence="2 3">DSM 44231</strain>
    </source>
</reference>
<dbReference type="OrthoDB" id="3669840at2"/>
<gene>
    <name evidence="2" type="ORF">EDD40_0095</name>
</gene>
<comment type="caution">
    <text evidence="2">The sequence shown here is derived from an EMBL/GenBank/DDBJ whole genome shotgun (WGS) entry which is preliminary data.</text>
</comment>
<proteinExistence type="predicted"/>
<dbReference type="Pfam" id="PF11716">
    <property type="entry name" value="MDMPI_N"/>
    <property type="match status" value="1"/>
</dbReference>
<dbReference type="InterPro" id="IPR024344">
    <property type="entry name" value="MDMPI_metal-binding"/>
</dbReference>
<dbReference type="EMBL" id="RJKM01000001">
    <property type="protein sequence ID" value="ROP34890.1"/>
    <property type="molecule type" value="Genomic_DNA"/>
</dbReference>
<dbReference type="InterPro" id="IPR034660">
    <property type="entry name" value="DinB/YfiT-like"/>
</dbReference>
<evidence type="ECO:0000313" key="3">
    <source>
        <dbReference type="Proteomes" id="UP000268727"/>
    </source>
</evidence>
<dbReference type="GO" id="GO:0046872">
    <property type="term" value="F:metal ion binding"/>
    <property type="evidence" value="ECO:0007669"/>
    <property type="project" value="InterPro"/>
</dbReference>
<name>A0A3N1GXA7_9PSEU</name>
<evidence type="ECO:0000313" key="2">
    <source>
        <dbReference type="EMBL" id="ROP34890.1"/>
    </source>
</evidence>
<protein>
    <submittedName>
        <fullName evidence="2">Uncharacterized protein (TIGR03083 family)</fullName>
    </submittedName>
</protein>
<evidence type="ECO:0000259" key="1">
    <source>
        <dbReference type="Pfam" id="PF11716"/>
    </source>
</evidence>
<dbReference type="RefSeq" id="WP_123741132.1">
    <property type="nucleotide sequence ID" value="NZ_RJKM01000001.1"/>
</dbReference>
<feature type="domain" description="Mycothiol-dependent maleylpyruvate isomerase metal-binding" evidence="1">
    <location>
        <begin position="39"/>
        <end position="158"/>
    </location>
</feature>
<keyword evidence="3" id="KW-1185">Reference proteome</keyword>
<dbReference type="Proteomes" id="UP000268727">
    <property type="component" value="Unassembled WGS sequence"/>
</dbReference>
<dbReference type="AlphaFoldDB" id="A0A3N1GXA7"/>